<evidence type="ECO:0000256" key="5">
    <source>
        <dbReference type="ARBA" id="ARBA00023136"/>
    </source>
</evidence>
<feature type="domain" description="ABC3 transporter permease C-terminal" evidence="8">
    <location>
        <begin position="698"/>
        <end position="813"/>
    </location>
</feature>
<dbReference type="AlphaFoldDB" id="A0A918X5P6"/>
<feature type="transmembrane region" description="Helical" evidence="7">
    <location>
        <begin position="251"/>
        <end position="274"/>
    </location>
</feature>
<dbReference type="GO" id="GO:0005886">
    <property type="term" value="C:plasma membrane"/>
    <property type="evidence" value="ECO:0007669"/>
    <property type="project" value="UniProtKB-SubCell"/>
</dbReference>
<evidence type="ECO:0000256" key="2">
    <source>
        <dbReference type="ARBA" id="ARBA00022475"/>
    </source>
</evidence>
<feature type="transmembrane region" description="Helical" evidence="7">
    <location>
        <begin position="488"/>
        <end position="507"/>
    </location>
</feature>
<feature type="transmembrane region" description="Helical" evidence="7">
    <location>
        <begin position="311"/>
        <end position="339"/>
    </location>
</feature>
<dbReference type="Proteomes" id="UP000638353">
    <property type="component" value="Unassembled WGS sequence"/>
</dbReference>
<sequence length="821" mass="84136">MATLKYTLKEFRGQARQLLLTGAAVAVGVAFLVLAVGGSGALVGSFSQLAAAEVGPAALQVTPEGREAAVPDDAAAKAGRAPGVESVAVRRTGRATVLTPAGRPLDDGAVALSLSGDPALRWQLADGGKWATAPDEVMLDSGTADRIGLAPGDRLDLLTASGKRTSALLTGTLDTRTAPSTAGQPVLGVPDGAISRYATGLRTTQLDLSVTPGASPQTVADAVRDVLNPDGLRVRTHDASVQNATRESGTMFAFVLVAALCFVLIAMAVARMVVSNTFSVVLSQQIRQLALLRCIGASRTEVRRHVRRQGLLLGITASLVGLALGAGAAALGTLLLGAFDLGPVTVDLMPAWYVFALGLLFGVLLTVLAVRAPAKAASAVPPIAALGGAHTATPDSTGSRLVRHVLSALLLGSGVLMLLYGATATGPIALFGVTVGAILSFFGVLRLARWLLPPVVTVLALPARRLFGTTGKLAAQQLHRNPGRTGSAASALLVGVTVMVAAATVVSTTGGSLGDMLASRQPGAFALVTDKKQVPQEALAAIGREKGLRAAPVRTATFDVGGRKTVVAAADPALLNDAVEDIGRARSLADGEALAPFTPKDGKAPAGLKIAPGMSTLPYAVAPEASYFVTPRTMDRIAPNATVTSAWVATTGDLPHDEARKLLDKALLDQPTVRVQDSAAQAEFLSTTMDRLVLVASVLLAFSMAIAALGVAATLMLGVDERTREIGMLRAIGLSGDQLRSMLTLEAVLLSLTGAVAGTALGLVYGWLAGRSVTQSYGFQHTPALMIVGLLGVTVLIGLTAAVLPARRVRRMPVVDALHAE</sequence>
<feature type="transmembrane region" description="Helical" evidence="7">
    <location>
        <begin position="351"/>
        <end position="370"/>
    </location>
</feature>
<evidence type="ECO:0000256" key="4">
    <source>
        <dbReference type="ARBA" id="ARBA00022989"/>
    </source>
</evidence>
<evidence type="ECO:0000256" key="6">
    <source>
        <dbReference type="ARBA" id="ARBA00038076"/>
    </source>
</evidence>
<dbReference type="GO" id="GO:0022857">
    <property type="term" value="F:transmembrane transporter activity"/>
    <property type="evidence" value="ECO:0007669"/>
    <property type="project" value="TreeGrafter"/>
</dbReference>
<keyword evidence="4 7" id="KW-1133">Transmembrane helix</keyword>
<dbReference type="PANTHER" id="PTHR30572:SF4">
    <property type="entry name" value="ABC TRANSPORTER PERMEASE YTRF"/>
    <property type="match status" value="1"/>
</dbReference>
<evidence type="ECO:0000256" key="1">
    <source>
        <dbReference type="ARBA" id="ARBA00004651"/>
    </source>
</evidence>
<reference evidence="9" key="2">
    <citation type="submission" date="2020-09" db="EMBL/GenBank/DDBJ databases">
        <authorList>
            <person name="Sun Q."/>
            <person name="Ohkuma M."/>
        </authorList>
    </citation>
    <scope>NUCLEOTIDE SEQUENCE</scope>
    <source>
        <strain evidence="9">JCM 4637</strain>
    </source>
</reference>
<comment type="similarity">
    <text evidence="6">Belongs to the ABC-4 integral membrane protein family.</text>
</comment>
<comment type="caution">
    <text evidence="9">The sequence shown here is derived from an EMBL/GenBank/DDBJ whole genome shotgun (WGS) entry which is preliminary data.</text>
</comment>
<organism evidence="9 10">
    <name type="scientific">Streptomyces finlayi</name>
    <dbReference type="NCBI Taxonomy" id="67296"/>
    <lineage>
        <taxon>Bacteria</taxon>
        <taxon>Bacillati</taxon>
        <taxon>Actinomycetota</taxon>
        <taxon>Actinomycetes</taxon>
        <taxon>Kitasatosporales</taxon>
        <taxon>Streptomycetaceae</taxon>
        <taxon>Streptomyces</taxon>
    </lineage>
</organism>
<gene>
    <name evidence="9" type="ORF">GCM10010334_73170</name>
</gene>
<evidence type="ECO:0000259" key="8">
    <source>
        <dbReference type="Pfam" id="PF02687"/>
    </source>
</evidence>
<accession>A0A918X5P6</accession>
<dbReference type="Pfam" id="PF02687">
    <property type="entry name" value="FtsX"/>
    <property type="match status" value="2"/>
</dbReference>
<protein>
    <submittedName>
        <fullName evidence="9">ABC transporter</fullName>
    </submittedName>
</protein>
<evidence type="ECO:0000256" key="3">
    <source>
        <dbReference type="ARBA" id="ARBA00022692"/>
    </source>
</evidence>
<proteinExistence type="inferred from homology"/>
<comment type="subcellular location">
    <subcellularLocation>
        <location evidence="1">Cell membrane</location>
        <topology evidence="1">Multi-pass membrane protein</topology>
    </subcellularLocation>
</comment>
<dbReference type="InterPro" id="IPR003838">
    <property type="entry name" value="ABC3_permease_C"/>
</dbReference>
<name>A0A918X5P6_9ACTN</name>
<evidence type="ECO:0000313" key="9">
    <source>
        <dbReference type="EMBL" id="GHD14185.1"/>
    </source>
</evidence>
<keyword evidence="2" id="KW-1003">Cell membrane</keyword>
<feature type="transmembrane region" description="Helical" evidence="7">
    <location>
        <begin position="405"/>
        <end position="422"/>
    </location>
</feature>
<dbReference type="PANTHER" id="PTHR30572">
    <property type="entry name" value="MEMBRANE COMPONENT OF TRANSPORTER-RELATED"/>
    <property type="match status" value="1"/>
</dbReference>
<keyword evidence="5 7" id="KW-0472">Membrane</keyword>
<evidence type="ECO:0000313" key="10">
    <source>
        <dbReference type="Proteomes" id="UP000638353"/>
    </source>
</evidence>
<evidence type="ECO:0000256" key="7">
    <source>
        <dbReference type="SAM" id="Phobius"/>
    </source>
</evidence>
<feature type="domain" description="ABC3 transporter permease C-terminal" evidence="8">
    <location>
        <begin position="261"/>
        <end position="374"/>
    </location>
</feature>
<reference evidence="9" key="1">
    <citation type="journal article" date="2014" name="Int. J. Syst. Evol. Microbiol.">
        <title>Complete genome sequence of Corynebacterium casei LMG S-19264T (=DSM 44701T), isolated from a smear-ripened cheese.</title>
        <authorList>
            <consortium name="US DOE Joint Genome Institute (JGI-PGF)"/>
            <person name="Walter F."/>
            <person name="Albersmeier A."/>
            <person name="Kalinowski J."/>
            <person name="Ruckert C."/>
        </authorList>
    </citation>
    <scope>NUCLEOTIDE SEQUENCE</scope>
    <source>
        <strain evidence="9">JCM 4637</strain>
    </source>
</reference>
<feature type="transmembrane region" description="Helical" evidence="7">
    <location>
        <begin position="784"/>
        <end position="804"/>
    </location>
</feature>
<feature type="transmembrane region" description="Helical" evidence="7">
    <location>
        <begin position="747"/>
        <end position="768"/>
    </location>
</feature>
<dbReference type="EMBL" id="BMVC01000021">
    <property type="protein sequence ID" value="GHD14185.1"/>
    <property type="molecule type" value="Genomic_DNA"/>
</dbReference>
<feature type="transmembrane region" description="Helical" evidence="7">
    <location>
        <begin position="692"/>
        <end position="719"/>
    </location>
</feature>
<dbReference type="InterPro" id="IPR050250">
    <property type="entry name" value="Macrolide_Exporter_MacB"/>
</dbReference>
<keyword evidence="3 7" id="KW-0812">Transmembrane</keyword>
<dbReference type="RefSeq" id="WP_189827512.1">
    <property type="nucleotide sequence ID" value="NZ_BMVC01000021.1"/>
</dbReference>